<organism evidence="3 4">
    <name type="scientific">Paracidovorax wautersii</name>
    <dbReference type="NCBI Taxonomy" id="1177982"/>
    <lineage>
        <taxon>Bacteria</taxon>
        <taxon>Pseudomonadati</taxon>
        <taxon>Pseudomonadota</taxon>
        <taxon>Betaproteobacteria</taxon>
        <taxon>Burkholderiales</taxon>
        <taxon>Comamonadaceae</taxon>
        <taxon>Paracidovorax</taxon>
    </lineage>
</organism>
<dbReference type="Gene3D" id="3.40.190.150">
    <property type="entry name" value="Bordetella uptake gene, domain 1"/>
    <property type="match status" value="1"/>
</dbReference>
<protein>
    <recommendedName>
        <fullName evidence="5">Tripartite-type tricarboxylate transporter, receptor component TctC</fullName>
    </recommendedName>
</protein>
<sequence>MKTALALGLAALLGLAGTPAPATESYPSKPIKIIVAYPAGQGTDVATRYLAEQLAKDLGQPVIVDNRPGAGGNLGTELTARAAPDGYTLTMGTNATHVLNEYLYSRIPFDPASDFEPVAMVATFPMVLAVESQATLVSVAQLLDTVKREPRGADIAMPSTSARLVVELLKERAAVPLYGVPYKGSANAITDLLGKQLPAIVDTPIALRAHIASGRLRALAVTSRQPSALVPGVPTVAGQGFPDFEVIAWNALYAPKGTPPEVVRTLNTAVNKILQRPETRQRLLEFGFEPAGGTPDALRSFTQAERQKWQGLIATAGLKMD</sequence>
<evidence type="ECO:0000256" key="1">
    <source>
        <dbReference type="ARBA" id="ARBA00006987"/>
    </source>
</evidence>
<dbReference type="Gene3D" id="3.40.190.10">
    <property type="entry name" value="Periplasmic binding protein-like II"/>
    <property type="match status" value="1"/>
</dbReference>
<dbReference type="SUPFAM" id="SSF53850">
    <property type="entry name" value="Periplasmic binding protein-like II"/>
    <property type="match status" value="1"/>
</dbReference>
<comment type="caution">
    <text evidence="3">The sequence shown here is derived from an EMBL/GenBank/DDBJ whole genome shotgun (WGS) entry which is preliminary data.</text>
</comment>
<evidence type="ECO:0008006" key="5">
    <source>
        <dbReference type="Google" id="ProtNLM"/>
    </source>
</evidence>
<feature type="signal peptide" evidence="2">
    <location>
        <begin position="1"/>
        <end position="22"/>
    </location>
</feature>
<dbReference type="Proteomes" id="UP000461670">
    <property type="component" value="Unassembled WGS sequence"/>
</dbReference>
<comment type="similarity">
    <text evidence="1">Belongs to the UPF0065 (bug) family.</text>
</comment>
<proteinExistence type="inferred from homology"/>
<name>A0A7V8JQJ5_9BURK</name>
<dbReference type="PANTHER" id="PTHR42928:SF5">
    <property type="entry name" value="BLR1237 PROTEIN"/>
    <property type="match status" value="1"/>
</dbReference>
<dbReference type="PIRSF" id="PIRSF017082">
    <property type="entry name" value="YflP"/>
    <property type="match status" value="1"/>
</dbReference>
<dbReference type="EMBL" id="WNDQ01000024">
    <property type="protein sequence ID" value="KAF1021235.1"/>
    <property type="molecule type" value="Genomic_DNA"/>
</dbReference>
<dbReference type="InterPro" id="IPR005064">
    <property type="entry name" value="BUG"/>
</dbReference>
<evidence type="ECO:0000313" key="3">
    <source>
        <dbReference type="EMBL" id="KAF1021235.1"/>
    </source>
</evidence>
<feature type="chain" id="PRO_5031020201" description="Tripartite-type tricarboxylate transporter, receptor component TctC" evidence="2">
    <location>
        <begin position="23"/>
        <end position="321"/>
    </location>
</feature>
<reference evidence="4" key="1">
    <citation type="journal article" date="2020" name="MBio">
        <title>Horizontal gene transfer to a defensive symbiont with a reduced genome amongst a multipartite beetle microbiome.</title>
        <authorList>
            <person name="Waterworth S.C."/>
            <person name="Florez L.V."/>
            <person name="Rees E.R."/>
            <person name="Hertweck C."/>
            <person name="Kaltenpoth M."/>
            <person name="Kwan J.C."/>
        </authorList>
    </citation>
    <scope>NUCLEOTIDE SEQUENCE [LARGE SCALE GENOMIC DNA]</scope>
</reference>
<evidence type="ECO:0000256" key="2">
    <source>
        <dbReference type="SAM" id="SignalP"/>
    </source>
</evidence>
<dbReference type="Pfam" id="PF03401">
    <property type="entry name" value="TctC"/>
    <property type="match status" value="1"/>
</dbReference>
<dbReference type="PANTHER" id="PTHR42928">
    <property type="entry name" value="TRICARBOXYLATE-BINDING PROTEIN"/>
    <property type="match status" value="1"/>
</dbReference>
<accession>A0A7V8JQJ5</accession>
<evidence type="ECO:0000313" key="4">
    <source>
        <dbReference type="Proteomes" id="UP000461670"/>
    </source>
</evidence>
<dbReference type="InterPro" id="IPR042100">
    <property type="entry name" value="Bug_dom1"/>
</dbReference>
<gene>
    <name evidence="3" type="ORF">GAK30_01998</name>
</gene>
<keyword evidence="2" id="KW-0732">Signal</keyword>
<dbReference type="AlphaFoldDB" id="A0A7V8JQJ5"/>
<dbReference type="CDD" id="cd07012">
    <property type="entry name" value="PBP2_Bug_TTT"/>
    <property type="match status" value="1"/>
</dbReference>